<keyword evidence="5" id="KW-1185">Reference proteome</keyword>
<dbReference type="EMBL" id="JAZAQF010000006">
    <property type="protein sequence ID" value="MFG3816195.1"/>
    <property type="molecule type" value="Genomic_DNA"/>
</dbReference>
<dbReference type="Gene3D" id="2.40.128.20">
    <property type="match status" value="1"/>
</dbReference>
<proteinExistence type="inferred from homology"/>
<accession>A0ABW7C4P6</accession>
<evidence type="ECO:0000313" key="4">
    <source>
        <dbReference type="EMBL" id="MFG3816195.1"/>
    </source>
</evidence>
<comment type="function">
    <text evidence="3">Covalently attaches a chromophore to Cys residue(s) of phycobiliproteins.</text>
</comment>
<dbReference type="InterPro" id="IPR012674">
    <property type="entry name" value="Calycin"/>
</dbReference>
<protein>
    <recommendedName>
        <fullName evidence="3">Chromophore lyase CpcS/CpeS</fullName>
        <ecNumber evidence="3">4.-.-.-</ecNumber>
    </recommendedName>
</protein>
<comment type="similarity">
    <text evidence="1 3">Belongs to the CpcS/CpeS biliprotein lyase family.</text>
</comment>
<dbReference type="Pfam" id="PF09367">
    <property type="entry name" value="CpeS"/>
    <property type="match status" value="1"/>
</dbReference>
<name>A0ABW7C4P6_9CYAN</name>
<gene>
    <name evidence="3" type="primary">cpcS</name>
    <name evidence="4" type="ORF">VPK24_00990</name>
</gene>
<comment type="caution">
    <text evidence="4">The sequence shown here is derived from an EMBL/GenBank/DDBJ whole genome shotgun (WGS) entry which is preliminary data.</text>
</comment>
<evidence type="ECO:0000256" key="1">
    <source>
        <dbReference type="ARBA" id="ARBA00010681"/>
    </source>
</evidence>
<keyword evidence="2 3" id="KW-0456">Lyase</keyword>
<dbReference type="EC" id="4.-.-.-" evidence="3"/>
<evidence type="ECO:0000313" key="5">
    <source>
        <dbReference type="Proteomes" id="UP001604335"/>
    </source>
</evidence>
<dbReference type="Proteomes" id="UP001604335">
    <property type="component" value="Unassembled WGS sequence"/>
</dbReference>
<evidence type="ECO:0000256" key="2">
    <source>
        <dbReference type="ARBA" id="ARBA00023239"/>
    </source>
</evidence>
<organism evidence="4 5">
    <name type="scientific">Limnothrix redekei LRLZ20PSL1</name>
    <dbReference type="NCBI Taxonomy" id="3112953"/>
    <lineage>
        <taxon>Bacteria</taxon>
        <taxon>Bacillati</taxon>
        <taxon>Cyanobacteriota</taxon>
        <taxon>Cyanophyceae</taxon>
        <taxon>Pseudanabaenales</taxon>
        <taxon>Pseudanabaenaceae</taxon>
        <taxon>Limnothrix</taxon>
    </lineage>
</organism>
<sequence length="187" mass="21384">MIDFLPAFQTFFEHCVGDWTTERTYHYLSHQAVERSHTEFQIRPITLDQKAKVLADNAFPDRPDLVEMPGYHLDFQTVLEHGERVAHGLNFLFVPDGAGNGVLTGSYLRDRAYEEAKPMVAQFHFTIATRELMMTTHYQRVVSVDSITLVNPALRLRRILNYHRPAAEDAPLDQIALAGFGVEQKIN</sequence>
<reference evidence="5" key="1">
    <citation type="journal article" date="2024" name="Algal Res.">
        <title>Biochemical, toxicological and genomic investigation of a high-biomass producing Limnothrix strain isolated from Italian shallow drinking water reservoir.</title>
        <authorList>
            <person name="Simonazzi M."/>
            <person name="Shishido T.K."/>
            <person name="Delbaje E."/>
            <person name="Wahlsten M."/>
            <person name="Fewer D.P."/>
            <person name="Sivonen K."/>
            <person name="Pezzolesi L."/>
            <person name="Pistocchi R."/>
        </authorList>
    </citation>
    <scope>NUCLEOTIDE SEQUENCE [LARGE SCALE GENOMIC DNA]</scope>
    <source>
        <strain evidence="5">LRLZ20PSL1</strain>
    </source>
</reference>
<evidence type="ECO:0000256" key="3">
    <source>
        <dbReference type="HAMAP-Rule" id="MF_01459"/>
    </source>
</evidence>
<dbReference type="InterPro" id="IPR018536">
    <property type="entry name" value="CpcS/CpeS"/>
</dbReference>
<dbReference type="HAMAP" id="MF_01459">
    <property type="entry name" value="Chrphore_lyase_CpxS"/>
    <property type="match status" value="1"/>
</dbReference>
<dbReference type="RefSeq" id="WP_393009927.1">
    <property type="nucleotide sequence ID" value="NZ_JAZAQF010000006.1"/>
</dbReference>
<dbReference type="GO" id="GO:0016829">
    <property type="term" value="F:lyase activity"/>
    <property type="evidence" value="ECO:0007669"/>
    <property type="project" value="UniProtKB-KW"/>
</dbReference>